<dbReference type="SUPFAM" id="SSF52540">
    <property type="entry name" value="P-loop containing nucleoside triphosphate hydrolases"/>
    <property type="match status" value="1"/>
</dbReference>
<protein>
    <submittedName>
        <fullName evidence="9">Iron complex transport system ATP-binding protein</fullName>
    </submittedName>
</protein>
<dbReference type="InterPro" id="IPR017871">
    <property type="entry name" value="ABC_transporter-like_CS"/>
</dbReference>
<accession>A0A841LWE3</accession>
<dbReference type="NCBIfam" id="NF010068">
    <property type="entry name" value="PRK13548.1"/>
    <property type="match status" value="1"/>
</dbReference>
<dbReference type="SMART" id="SM00382">
    <property type="entry name" value="AAA"/>
    <property type="match status" value="1"/>
</dbReference>
<evidence type="ECO:0000256" key="7">
    <source>
        <dbReference type="ARBA" id="ARBA00037066"/>
    </source>
</evidence>
<dbReference type="AlphaFoldDB" id="A0A841LWE3"/>
<keyword evidence="3" id="KW-0813">Transport</keyword>
<dbReference type="RefSeq" id="WP_184224732.1">
    <property type="nucleotide sequence ID" value="NZ_JACIIU010000035.1"/>
</dbReference>
<dbReference type="GO" id="GO:0005524">
    <property type="term" value="F:ATP binding"/>
    <property type="evidence" value="ECO:0007669"/>
    <property type="project" value="UniProtKB-KW"/>
</dbReference>
<dbReference type="Pfam" id="PF00005">
    <property type="entry name" value="ABC_tran"/>
    <property type="match status" value="1"/>
</dbReference>
<evidence type="ECO:0000313" key="10">
    <source>
        <dbReference type="Proteomes" id="UP000555393"/>
    </source>
</evidence>
<reference evidence="9 10" key="1">
    <citation type="submission" date="2020-08" db="EMBL/GenBank/DDBJ databases">
        <title>Genomic Encyclopedia of Type Strains, Phase IV (KMG-IV): sequencing the most valuable type-strain genomes for metagenomic binning, comparative biology and taxonomic classification.</title>
        <authorList>
            <person name="Goeker M."/>
        </authorList>
    </citation>
    <scope>NUCLEOTIDE SEQUENCE [LARGE SCALE GENOMIC DNA]</scope>
    <source>
        <strain evidence="9 10">DSM 22336</strain>
    </source>
</reference>
<evidence type="ECO:0000313" key="9">
    <source>
        <dbReference type="EMBL" id="MBB6262503.1"/>
    </source>
</evidence>
<sequence length="268" mass="29196">MIEVRDLSVTISGKTIIEDVSFKAYPRQVNVIVGPNGSGKTTLMRALCGDVSYGGEALLDGANFRSFKPWQMAERRAVLPQATSLSFPFSVREIVRLGLTGGFSGVSAQEQEMLPDLALKMVDLEGFSGRLYQELSGGEQQRVQLARVLCQVWKPVIDGRPRYLFLDEPISSLDIRHQIMVMNIARKFASDGGGVVAILHDLNLTAMFADQIIIMQSGKLDGAGAPRTMLTGKRLSRIYGCNLCVGMVPPPDVPFILPHGSLEDVSGI</sequence>
<evidence type="ECO:0000256" key="1">
    <source>
        <dbReference type="ARBA" id="ARBA00004533"/>
    </source>
</evidence>
<dbReference type="Proteomes" id="UP000555393">
    <property type="component" value="Unassembled WGS sequence"/>
</dbReference>
<comment type="subcellular location">
    <subcellularLocation>
        <location evidence="1">Cell inner membrane</location>
    </subcellularLocation>
</comment>
<proteinExistence type="inferred from homology"/>
<comment type="caution">
    <text evidence="9">The sequence shown here is derived from an EMBL/GenBank/DDBJ whole genome shotgun (WGS) entry which is preliminary data.</text>
</comment>
<dbReference type="Gene3D" id="3.40.50.300">
    <property type="entry name" value="P-loop containing nucleotide triphosphate hydrolases"/>
    <property type="match status" value="1"/>
</dbReference>
<gene>
    <name evidence="9" type="ORF">FHS77_003078</name>
</gene>
<dbReference type="EMBL" id="JACIIU010000035">
    <property type="protein sequence ID" value="MBB6262503.1"/>
    <property type="molecule type" value="Genomic_DNA"/>
</dbReference>
<evidence type="ECO:0000259" key="8">
    <source>
        <dbReference type="PROSITE" id="PS50893"/>
    </source>
</evidence>
<name>A0A841LWE3_9HYPH</name>
<evidence type="ECO:0000256" key="6">
    <source>
        <dbReference type="ARBA" id="ARBA00022967"/>
    </source>
</evidence>
<evidence type="ECO:0000256" key="2">
    <source>
        <dbReference type="ARBA" id="ARBA00005417"/>
    </source>
</evidence>
<organism evidence="9 10">
    <name type="scientific">Paenochrobactrum gallinarii</name>
    <dbReference type="NCBI Taxonomy" id="643673"/>
    <lineage>
        <taxon>Bacteria</taxon>
        <taxon>Pseudomonadati</taxon>
        <taxon>Pseudomonadota</taxon>
        <taxon>Alphaproteobacteria</taxon>
        <taxon>Hyphomicrobiales</taxon>
        <taxon>Brucellaceae</taxon>
        <taxon>Paenochrobactrum</taxon>
    </lineage>
</organism>
<evidence type="ECO:0000256" key="3">
    <source>
        <dbReference type="ARBA" id="ARBA00022448"/>
    </source>
</evidence>
<dbReference type="CDD" id="cd03214">
    <property type="entry name" value="ABC_Iron-Siderophores_B12_Hemin"/>
    <property type="match status" value="1"/>
</dbReference>
<dbReference type="PROSITE" id="PS50893">
    <property type="entry name" value="ABC_TRANSPORTER_2"/>
    <property type="match status" value="1"/>
</dbReference>
<keyword evidence="4" id="KW-0547">Nucleotide-binding</keyword>
<evidence type="ECO:0000256" key="4">
    <source>
        <dbReference type="ARBA" id="ARBA00022741"/>
    </source>
</evidence>
<dbReference type="InterPro" id="IPR003439">
    <property type="entry name" value="ABC_transporter-like_ATP-bd"/>
</dbReference>
<comment type="similarity">
    <text evidence="2">Belongs to the ABC transporter superfamily.</text>
</comment>
<comment type="function">
    <text evidence="7">Part of the ABC transporter complex HmuTUV involved in hemin import. Responsible for energy coupling to the transport system.</text>
</comment>
<dbReference type="PROSITE" id="PS00211">
    <property type="entry name" value="ABC_TRANSPORTER_1"/>
    <property type="match status" value="1"/>
</dbReference>
<keyword evidence="6" id="KW-1278">Translocase</keyword>
<keyword evidence="10" id="KW-1185">Reference proteome</keyword>
<dbReference type="InterPro" id="IPR003593">
    <property type="entry name" value="AAA+_ATPase"/>
</dbReference>
<dbReference type="InterPro" id="IPR027417">
    <property type="entry name" value="P-loop_NTPase"/>
</dbReference>
<feature type="domain" description="ABC transporter" evidence="8">
    <location>
        <begin position="2"/>
        <end position="242"/>
    </location>
</feature>
<dbReference type="GO" id="GO:0016887">
    <property type="term" value="F:ATP hydrolysis activity"/>
    <property type="evidence" value="ECO:0007669"/>
    <property type="project" value="InterPro"/>
</dbReference>
<dbReference type="PANTHER" id="PTHR42794:SF1">
    <property type="entry name" value="HEMIN IMPORT ATP-BINDING PROTEIN HMUV"/>
    <property type="match status" value="1"/>
</dbReference>
<keyword evidence="5 9" id="KW-0067">ATP-binding</keyword>
<evidence type="ECO:0000256" key="5">
    <source>
        <dbReference type="ARBA" id="ARBA00022840"/>
    </source>
</evidence>
<dbReference type="PANTHER" id="PTHR42794">
    <property type="entry name" value="HEMIN IMPORT ATP-BINDING PROTEIN HMUV"/>
    <property type="match status" value="1"/>
</dbReference>
<dbReference type="GO" id="GO:0005886">
    <property type="term" value="C:plasma membrane"/>
    <property type="evidence" value="ECO:0007669"/>
    <property type="project" value="UniProtKB-SubCell"/>
</dbReference>